<gene>
    <name evidence="1" type="ORF">IHE45_06G081100</name>
</gene>
<accession>A0ACB7VYU1</accession>
<dbReference type="EMBL" id="CM037016">
    <property type="protein sequence ID" value="KAH7679778.1"/>
    <property type="molecule type" value="Genomic_DNA"/>
</dbReference>
<keyword evidence="2" id="KW-1185">Reference proteome</keyword>
<evidence type="ECO:0000313" key="2">
    <source>
        <dbReference type="Proteomes" id="UP000827976"/>
    </source>
</evidence>
<sequence length="404" mass="42819">MELDFLGISGKDSGVVVKEETRGGRQDSAFLVGSNLLWPFSNKVSTLQQFMAYKAAQEERPKKIVFDQFSSSGYPPVSSMDSQKGMHQLPMHPYQSPNNDSLGVSKHQVSEIRTYPVVSHHSIPVPTSSPFFQIHGAPNGPSLMATSIKQQAFVGGIAEANSAVVGSTVGAFAPRITSKPSSTTAQLTIFYGGTVNVYDDVPLDKAQAIMFLASNSSNLASNMANPRTEAPILTPIKATKVEGLTTNQTKNQSHAAPPCSGLATTMSVTSHIGPHALSGSSVADDRAGIKAVGTLAPASQNEPPKTATQPIVPTACVPMMPRAVPQARKASLARFLEKRKERVSNALPYVCPKNSGVTSGIEDNLCSKASSPDIALSSNMEQSWCAGQSKNTDSRDSPSTELEM</sequence>
<protein>
    <submittedName>
        <fullName evidence="1">Jasmonate ZIM domain-containing protein</fullName>
    </submittedName>
</protein>
<proteinExistence type="predicted"/>
<name>A0ACB7VYU1_DIOAL</name>
<organism evidence="1 2">
    <name type="scientific">Dioscorea alata</name>
    <name type="common">Purple yam</name>
    <dbReference type="NCBI Taxonomy" id="55571"/>
    <lineage>
        <taxon>Eukaryota</taxon>
        <taxon>Viridiplantae</taxon>
        <taxon>Streptophyta</taxon>
        <taxon>Embryophyta</taxon>
        <taxon>Tracheophyta</taxon>
        <taxon>Spermatophyta</taxon>
        <taxon>Magnoliopsida</taxon>
        <taxon>Liliopsida</taxon>
        <taxon>Dioscoreales</taxon>
        <taxon>Dioscoreaceae</taxon>
        <taxon>Dioscorea</taxon>
    </lineage>
</organism>
<comment type="caution">
    <text evidence="1">The sequence shown here is derived from an EMBL/GenBank/DDBJ whole genome shotgun (WGS) entry which is preliminary data.</text>
</comment>
<reference evidence="2" key="1">
    <citation type="journal article" date="2022" name="Nat. Commun.">
        <title>Chromosome evolution and the genetic basis of agronomically important traits in greater yam.</title>
        <authorList>
            <person name="Bredeson J.V."/>
            <person name="Lyons J.B."/>
            <person name="Oniyinde I.O."/>
            <person name="Okereke N.R."/>
            <person name="Kolade O."/>
            <person name="Nnabue I."/>
            <person name="Nwadili C.O."/>
            <person name="Hribova E."/>
            <person name="Parker M."/>
            <person name="Nwogha J."/>
            <person name="Shu S."/>
            <person name="Carlson J."/>
            <person name="Kariba R."/>
            <person name="Muthemba S."/>
            <person name="Knop K."/>
            <person name="Barton G.J."/>
            <person name="Sherwood A.V."/>
            <person name="Lopez-Montes A."/>
            <person name="Asiedu R."/>
            <person name="Jamnadass R."/>
            <person name="Muchugi A."/>
            <person name="Goodstein D."/>
            <person name="Egesi C.N."/>
            <person name="Featherston J."/>
            <person name="Asfaw A."/>
            <person name="Simpson G.G."/>
            <person name="Dolezel J."/>
            <person name="Hendre P.S."/>
            <person name="Van Deynze A."/>
            <person name="Kumar P.L."/>
            <person name="Obidiegwu J.E."/>
            <person name="Bhattacharjee R."/>
            <person name="Rokhsar D.S."/>
        </authorList>
    </citation>
    <scope>NUCLEOTIDE SEQUENCE [LARGE SCALE GENOMIC DNA]</scope>
    <source>
        <strain evidence="2">cv. TDa95/00328</strain>
    </source>
</reference>
<evidence type="ECO:0000313" key="1">
    <source>
        <dbReference type="EMBL" id="KAH7679778.1"/>
    </source>
</evidence>
<dbReference type="Proteomes" id="UP000827976">
    <property type="component" value="Chromosome 6"/>
</dbReference>